<evidence type="ECO:0000313" key="2">
    <source>
        <dbReference type="Proteomes" id="UP001320706"/>
    </source>
</evidence>
<protein>
    <submittedName>
        <fullName evidence="1">Ccr4 associated factor</fullName>
    </submittedName>
</protein>
<comment type="caution">
    <text evidence="1">The sequence shown here is derived from an EMBL/GenBank/DDBJ whole genome shotgun (WGS) entry which is preliminary data.</text>
</comment>
<dbReference type="Proteomes" id="UP001320706">
    <property type="component" value="Unassembled WGS sequence"/>
</dbReference>
<sequence>MFSPARRQPFICLRCLSRTTLSTRTYSNSAQPLPPPPPPSGAAKLTTRRLLFLHGLDAAKFLQGIVAANVRPGAQSGFFAAFLTAQGKVLHDVFVFPTTGTQWYKRTLEGDGGKGSAEENEPGFLVEVDAGQAEMLLKHVKRHKLRAKLQLRLLQEGELDVWSVWREEEKWTRHSSTFAEKPEEATSVAPSSSSGDLDGCLGLVDSRAPGMGRRILLPSTATLGDLSTLEGLEEVPLSAYTLRRYLRGVAEGQAEIPRDNVLPMNANLDTMGAIDFKKGCYIGQELTIRTHHTGVVRRRILPVSLYEPSSTPPEKLVYDGNWTLDTPAQETEISVQGKRGKPGKWIAGVGNVGLAMCRLEMMTDLQVTGEPSTFSADDRFSVKVEGENGEQEAGVKAFVPDWLRGKIRTPKVLKRVE</sequence>
<reference evidence="1" key="1">
    <citation type="submission" date="2024-02" db="EMBL/GenBank/DDBJ databases">
        <title>Metagenome Assembled Genome of Zalaria obscura JY119.</title>
        <authorList>
            <person name="Vighnesh L."/>
            <person name="Jagadeeshwari U."/>
            <person name="Venkata Ramana C."/>
            <person name="Sasikala C."/>
        </authorList>
    </citation>
    <scope>NUCLEOTIDE SEQUENCE</scope>
    <source>
        <strain evidence="1">JY119</strain>
    </source>
</reference>
<accession>A0ACC3SQS0</accession>
<name>A0ACC3SQS0_9PEZI</name>
<gene>
    <name evidence="1" type="primary">CAF17</name>
    <name evidence="1" type="ORF">M8818_000596</name>
</gene>
<proteinExistence type="predicted"/>
<keyword evidence="2" id="KW-1185">Reference proteome</keyword>
<dbReference type="EMBL" id="JAMKPW020000002">
    <property type="protein sequence ID" value="KAK8220180.1"/>
    <property type="molecule type" value="Genomic_DNA"/>
</dbReference>
<organism evidence="1 2">
    <name type="scientific">Zalaria obscura</name>
    <dbReference type="NCBI Taxonomy" id="2024903"/>
    <lineage>
        <taxon>Eukaryota</taxon>
        <taxon>Fungi</taxon>
        <taxon>Dikarya</taxon>
        <taxon>Ascomycota</taxon>
        <taxon>Pezizomycotina</taxon>
        <taxon>Dothideomycetes</taxon>
        <taxon>Dothideomycetidae</taxon>
        <taxon>Dothideales</taxon>
        <taxon>Zalariaceae</taxon>
        <taxon>Zalaria</taxon>
    </lineage>
</organism>
<evidence type="ECO:0000313" key="1">
    <source>
        <dbReference type="EMBL" id="KAK8220180.1"/>
    </source>
</evidence>